<keyword evidence="4" id="KW-1185">Reference proteome</keyword>
<feature type="compositionally biased region" description="Polar residues" evidence="1">
    <location>
        <begin position="603"/>
        <end position="615"/>
    </location>
</feature>
<dbReference type="EMBL" id="OA883239">
    <property type="protein sequence ID" value="CAD7278344.1"/>
    <property type="molecule type" value="Genomic_DNA"/>
</dbReference>
<organism evidence="3">
    <name type="scientific">Notodromas monacha</name>
    <dbReference type="NCBI Taxonomy" id="399045"/>
    <lineage>
        <taxon>Eukaryota</taxon>
        <taxon>Metazoa</taxon>
        <taxon>Ecdysozoa</taxon>
        <taxon>Arthropoda</taxon>
        <taxon>Crustacea</taxon>
        <taxon>Oligostraca</taxon>
        <taxon>Ostracoda</taxon>
        <taxon>Podocopa</taxon>
        <taxon>Podocopida</taxon>
        <taxon>Cypridocopina</taxon>
        <taxon>Cypridoidea</taxon>
        <taxon>Cyprididae</taxon>
        <taxon>Notodromas</taxon>
    </lineage>
</organism>
<feature type="region of interest" description="Disordered" evidence="1">
    <location>
        <begin position="342"/>
        <end position="379"/>
    </location>
</feature>
<feature type="compositionally biased region" description="Polar residues" evidence="1">
    <location>
        <begin position="1007"/>
        <end position="1016"/>
    </location>
</feature>
<accession>A0A7R9BPN4</accession>
<protein>
    <submittedName>
        <fullName evidence="3">Uncharacterized protein</fullName>
    </submittedName>
</protein>
<evidence type="ECO:0000256" key="1">
    <source>
        <dbReference type="SAM" id="MobiDB-lite"/>
    </source>
</evidence>
<keyword evidence="2" id="KW-0732">Signal</keyword>
<feature type="compositionally biased region" description="Polar residues" evidence="1">
    <location>
        <begin position="366"/>
        <end position="379"/>
    </location>
</feature>
<name>A0A7R9BPN4_9CRUS</name>
<feature type="region of interest" description="Disordered" evidence="1">
    <location>
        <begin position="981"/>
        <end position="1112"/>
    </location>
</feature>
<dbReference type="AlphaFoldDB" id="A0A7R9BPN4"/>
<dbReference type="Proteomes" id="UP000678499">
    <property type="component" value="Unassembled WGS sequence"/>
</dbReference>
<proteinExistence type="predicted"/>
<feature type="region of interest" description="Disordered" evidence="1">
    <location>
        <begin position="839"/>
        <end position="869"/>
    </location>
</feature>
<feature type="region of interest" description="Disordered" evidence="1">
    <location>
        <begin position="603"/>
        <end position="669"/>
    </location>
</feature>
<feature type="compositionally biased region" description="Low complexity" evidence="1">
    <location>
        <begin position="994"/>
        <end position="1003"/>
    </location>
</feature>
<feature type="region of interest" description="Disordered" evidence="1">
    <location>
        <begin position="391"/>
        <end position="586"/>
    </location>
</feature>
<evidence type="ECO:0000313" key="3">
    <source>
        <dbReference type="EMBL" id="CAD7278344.1"/>
    </source>
</evidence>
<feature type="compositionally biased region" description="Basic and acidic residues" evidence="1">
    <location>
        <begin position="471"/>
        <end position="483"/>
    </location>
</feature>
<feature type="compositionally biased region" description="Basic residues" evidence="1">
    <location>
        <begin position="1202"/>
        <end position="1211"/>
    </location>
</feature>
<feature type="chain" id="PRO_5036210251" evidence="2">
    <location>
        <begin position="22"/>
        <end position="1247"/>
    </location>
</feature>
<reference evidence="3" key="1">
    <citation type="submission" date="2020-11" db="EMBL/GenBank/DDBJ databases">
        <authorList>
            <person name="Tran Van P."/>
        </authorList>
    </citation>
    <scope>NUCLEOTIDE SEQUENCE</scope>
</reference>
<evidence type="ECO:0000256" key="2">
    <source>
        <dbReference type="SAM" id="SignalP"/>
    </source>
</evidence>
<feature type="compositionally biased region" description="Low complexity" evidence="1">
    <location>
        <begin position="430"/>
        <end position="445"/>
    </location>
</feature>
<feature type="compositionally biased region" description="Low complexity" evidence="1">
    <location>
        <begin position="1128"/>
        <end position="1137"/>
    </location>
</feature>
<feature type="compositionally biased region" description="Basic and acidic residues" evidence="1">
    <location>
        <begin position="177"/>
        <end position="188"/>
    </location>
</feature>
<feature type="region of interest" description="Disordered" evidence="1">
    <location>
        <begin position="718"/>
        <end position="759"/>
    </location>
</feature>
<feature type="signal peptide" evidence="2">
    <location>
        <begin position="1"/>
        <end position="21"/>
    </location>
</feature>
<dbReference type="EMBL" id="CAJPEX010001202">
    <property type="protein sequence ID" value="CAG0918496.1"/>
    <property type="molecule type" value="Genomic_DNA"/>
</dbReference>
<feature type="region of interest" description="Disordered" evidence="1">
    <location>
        <begin position="1175"/>
        <end position="1214"/>
    </location>
</feature>
<feature type="compositionally biased region" description="Acidic residues" evidence="1">
    <location>
        <begin position="1175"/>
        <end position="1191"/>
    </location>
</feature>
<feature type="compositionally biased region" description="Pro residues" evidence="1">
    <location>
        <begin position="1092"/>
        <end position="1105"/>
    </location>
</feature>
<evidence type="ECO:0000313" key="4">
    <source>
        <dbReference type="Proteomes" id="UP000678499"/>
    </source>
</evidence>
<feature type="compositionally biased region" description="Basic residues" evidence="1">
    <location>
        <begin position="619"/>
        <end position="628"/>
    </location>
</feature>
<sequence length="1247" mass="136398">MICGRVLLVGAVAVLAAIGNAREVPNRRNAPHHQDMKAYNSPFNLRQSAEVPRYTANSNESPEGAGQPDGPYYAGQADEAPDDYASYDQEEQAENSQKGEAPDDYASYDQEEQAENSQKGSPFGGPSGADDSQEVEDTQGDGGQGGNQGADGSDYSFRDEPFPADIAFNFEGQLPADLRRESVEELTKDAVINNNDDDDDDDDDGEDVDSRHRRQARNVRSVQSVDAPTVYRFLPPASPSAFLDGRLQQQQQRDSRQQSDVVDDAASVATSGDSGIFNVPGRLMDYLRRSTFNFLGLFNRQTEDGNGGSVDDVQGNDDDDFVPELAAVQALATDAFASDVERDVDDYRDNGGISGVGGGGPADSLEPQSLSSSVFYDPSATDSLMTTENVNNEAATAVDAEDPTGTRSRPDENNPRDPVSAAALCRRIMSQSSSSSAVPSPQLVVPRRDRDCAEALFYDDASQSLSTITPYDERENYEQENEQRGNSNEDDDRDAQAAADDGAVEEDSTTGPRLRLPNGATGSNNDDDGGGGGEEEESSTGMPPNDAWDDQSDENRDQDHVITIPSQKKVANKKRPETGVSLEDWIGDPREGFQEFEVYRLAPNSNPRFDSSSSYAKAMNKKKKKRRKEEHMMETSQSGDDERRNPASSLFDDVPPGFQDEHPLRVAGRPKSKEYGLGLYGFKPVPIENAFRIYEDDYTENVVNDDYPVEMKRSAATIRDHTSGVKPEPSLLSAKTTKHGRQGPRWSHQQNNKQHRRQKRQAFSIFNPDDEDFRNFASPAMQFPRGTQKNQRHRDVMPPIRFPASVSSSPFSQHTVVRNPAVADDYDASSEQFRFWSDLKNPGTGYDSNDDESSKQQPELSGEELPRHHPGQLQNAEATLFREDFLNYYQQPRQQDYVVGAANAGVVRKFIRQPVGPTGSDEFVEAPTFGLGPNQMQDQHQLQHGRRSSPLYPSAEISDAEAQKSNGFISGVPQNFPSLNDFNAFSGKFDDAGEAGQQQGDEGSPIGNGNNASDQGSDYEDSAGGQGDDPSFNSPSLNSPPAPVRSSYGQQVGSFRGQQRSQQKRHQQHLRSTHYQPGMPSSHGDSVGCPVGIPPPGFRRPPPPGTAAQTYRLPPHRRLAAIQRHRASTAAASSHDSINNNNSGGLSPEKLAILGSGNFDIITGGLFVGETVLSDDDDEESEADADDDDDGGAYVGNSFRPTRGRRKRPPTRIHPNDILSNFRDFAEIHYRGALSQNDAVVMAVDSR</sequence>
<gene>
    <name evidence="3" type="ORF">NMOB1V02_LOCUS6052</name>
</gene>
<feature type="compositionally biased region" description="Acidic residues" evidence="1">
    <location>
        <begin position="525"/>
        <end position="538"/>
    </location>
</feature>
<feature type="region of interest" description="Disordered" evidence="1">
    <location>
        <begin position="929"/>
        <end position="952"/>
    </location>
</feature>
<feature type="compositionally biased region" description="Basic residues" evidence="1">
    <location>
        <begin position="1062"/>
        <end position="1072"/>
    </location>
</feature>
<feature type="region of interest" description="Disordered" evidence="1">
    <location>
        <begin position="245"/>
        <end position="272"/>
    </location>
</feature>
<feature type="region of interest" description="Disordered" evidence="1">
    <location>
        <begin position="1124"/>
        <end position="1144"/>
    </location>
</feature>
<feature type="compositionally biased region" description="Gly residues" evidence="1">
    <location>
        <begin position="140"/>
        <end position="149"/>
    </location>
</feature>
<feature type="compositionally biased region" description="Acidic residues" evidence="1">
    <location>
        <begin position="195"/>
        <end position="207"/>
    </location>
</feature>
<feature type="region of interest" description="Disordered" evidence="1">
    <location>
        <begin position="52"/>
        <end position="223"/>
    </location>
</feature>
<feature type="compositionally biased region" description="Gly residues" evidence="1">
    <location>
        <begin position="352"/>
        <end position="361"/>
    </location>
</feature>